<feature type="compositionally biased region" description="Polar residues" evidence="1">
    <location>
        <begin position="741"/>
        <end position="753"/>
    </location>
</feature>
<evidence type="ECO:0000313" key="2">
    <source>
        <dbReference type="EMBL" id="RMY45209.1"/>
    </source>
</evidence>
<dbReference type="AlphaFoldDB" id="A0A3M7BZI5"/>
<feature type="compositionally biased region" description="Basic and acidic residues" evidence="1">
    <location>
        <begin position="455"/>
        <end position="465"/>
    </location>
</feature>
<feature type="region of interest" description="Disordered" evidence="1">
    <location>
        <begin position="97"/>
        <end position="147"/>
    </location>
</feature>
<feature type="compositionally biased region" description="Basic and acidic residues" evidence="1">
    <location>
        <begin position="818"/>
        <end position="832"/>
    </location>
</feature>
<feature type="compositionally biased region" description="Basic and acidic residues" evidence="1">
    <location>
        <begin position="42"/>
        <end position="51"/>
    </location>
</feature>
<feature type="region of interest" description="Disordered" evidence="1">
    <location>
        <begin position="504"/>
        <end position="587"/>
    </location>
</feature>
<proteinExistence type="predicted"/>
<feature type="compositionally biased region" description="Basic residues" evidence="1">
    <location>
        <begin position="600"/>
        <end position="622"/>
    </location>
</feature>
<feature type="compositionally biased region" description="Basic and acidic residues" evidence="1">
    <location>
        <begin position="250"/>
        <end position="297"/>
    </location>
</feature>
<feature type="compositionally biased region" description="Polar residues" evidence="1">
    <location>
        <begin position="791"/>
        <end position="815"/>
    </location>
</feature>
<feature type="compositionally biased region" description="Gly residues" evidence="1">
    <location>
        <begin position="657"/>
        <end position="667"/>
    </location>
</feature>
<gene>
    <name evidence="2" type="ORF">D0863_16087</name>
</gene>
<reference evidence="2 3" key="1">
    <citation type="journal article" date="2018" name="BMC Genomics">
        <title>Genomic evidence for intraspecific hybridization in a clonal and extremely halotolerant yeast.</title>
        <authorList>
            <person name="Gostincar C."/>
            <person name="Stajich J.E."/>
            <person name="Zupancic J."/>
            <person name="Zalar P."/>
            <person name="Gunde-Cimerman N."/>
        </authorList>
    </citation>
    <scope>NUCLEOTIDE SEQUENCE [LARGE SCALE GENOMIC DNA]</scope>
    <source>
        <strain evidence="2 3">EXF-2682</strain>
    </source>
</reference>
<name>A0A3M7BZI5_HORWE</name>
<feature type="compositionally biased region" description="Polar residues" evidence="1">
    <location>
        <begin position="163"/>
        <end position="173"/>
    </location>
</feature>
<dbReference type="Proteomes" id="UP000269276">
    <property type="component" value="Unassembled WGS sequence"/>
</dbReference>
<dbReference type="EMBL" id="QWIP01001554">
    <property type="protein sequence ID" value="RMY45209.1"/>
    <property type="molecule type" value="Genomic_DNA"/>
</dbReference>
<sequence length="858" mass="94733">MTSFHSTLIKTNTDKRPIVFVFQDKTMAPTRAAAVGSPSRRPKVEQQRSSRGETNSDPSSKLHDSHLHGGETIDLVRYAETESITVSHSFVGIPSAKPIRHISTPKPEAFSTRVPQQSSRVTKPKVDSKTSTPQRRGIHFSHDPETQKQLSELYAGIMASPESGETSVPTHQETTADESPEKTSARKRAREDDEWAEGGTTPTKKTLTDHRSATAVPKALEAGSTSTSKGSFAEKRRRGQERYLQAMNEQLRREKEEAEHRARKAEENEDRLRVKLQESKRRNREAGEAKMKHEQRGMELTNVKVRCDGLAEAVDKLRAEKLKLKEEKDKLRDEKEKLEVTDLQQKQELESAKKEVSELKSKLGNAEEMISKMKKHFETFKTGTSRAMKKVRSKARMISKELKTQKESRGMTMGIALTYRDNCSKALADRSRALADRSRALTDHAQVRQQLDLRNSFDEEMREGEPESAASTTRVETGTFGRPSDFREVDASMSDAAAAANTTPISIGTFGRPSYPSQDDTPMSDAAAAAPTSTQTSTGTFGRPSYPLQDDTPMSDAATKPTGHSNNNNNNNNNNNSNKNNNHFFSNLGRDLKRNLKRKNWSRSSVFHRKKPAKQQQKHVSRLSKLDTPMPDASKHTTTPSSAHLSGFTAPPPTGPRWGGFFSGRGAGQQSFYAQPPQKDVAMTDDGKANVDDTNGGCVGFAPPNAPKGPRSAGSGHGGREQRPSSSKLPGLDTPMGDASDPSSQKNNASRSMPPSGPRVSEFGNRGGKQVKDENRSSRAAELDRSMPDATESSSHGNGSQLRSGVSGQAPQLSVGNRRIETQRRADDETKKLNKSQDQNSGTRTRSSKEWRWGRYQI</sequence>
<comment type="caution">
    <text evidence="2">The sequence shown here is derived from an EMBL/GenBank/DDBJ whole genome shotgun (WGS) entry which is preliminary data.</text>
</comment>
<accession>A0A3M7BZI5</accession>
<protein>
    <submittedName>
        <fullName evidence="2">Uncharacterized protein</fullName>
    </submittedName>
</protein>
<evidence type="ECO:0000313" key="3">
    <source>
        <dbReference type="Proteomes" id="UP000269276"/>
    </source>
</evidence>
<evidence type="ECO:0000256" key="1">
    <source>
        <dbReference type="SAM" id="MobiDB-lite"/>
    </source>
</evidence>
<feature type="compositionally biased region" description="Basic and acidic residues" evidence="1">
    <location>
        <begin position="770"/>
        <end position="787"/>
    </location>
</feature>
<feature type="compositionally biased region" description="Low complexity" evidence="1">
    <location>
        <begin position="519"/>
        <end position="538"/>
    </location>
</feature>
<organism evidence="2 3">
    <name type="scientific">Hortaea werneckii</name>
    <name type="common">Black yeast</name>
    <name type="synonym">Cladosporium werneckii</name>
    <dbReference type="NCBI Taxonomy" id="91943"/>
    <lineage>
        <taxon>Eukaryota</taxon>
        <taxon>Fungi</taxon>
        <taxon>Dikarya</taxon>
        <taxon>Ascomycota</taxon>
        <taxon>Pezizomycotina</taxon>
        <taxon>Dothideomycetes</taxon>
        <taxon>Dothideomycetidae</taxon>
        <taxon>Mycosphaerellales</taxon>
        <taxon>Teratosphaeriaceae</taxon>
        <taxon>Hortaea</taxon>
    </lineage>
</organism>
<feature type="compositionally biased region" description="Low complexity" evidence="1">
    <location>
        <begin position="565"/>
        <end position="582"/>
    </location>
</feature>
<dbReference type="VEuPathDB" id="FungiDB:BTJ68_09660"/>
<feature type="compositionally biased region" description="Polar residues" evidence="1">
    <location>
        <begin position="836"/>
        <end position="845"/>
    </location>
</feature>
<feature type="region of interest" description="Disordered" evidence="1">
    <location>
        <begin position="161"/>
        <end position="297"/>
    </location>
</feature>
<feature type="compositionally biased region" description="Basic and acidic residues" evidence="1">
    <location>
        <begin position="847"/>
        <end position="858"/>
    </location>
</feature>
<feature type="region of interest" description="Disordered" evidence="1">
    <location>
        <begin position="454"/>
        <end position="486"/>
    </location>
</feature>
<dbReference type="OrthoDB" id="3933527at2759"/>
<feature type="region of interest" description="Disordered" evidence="1">
    <location>
        <begin position="600"/>
        <end position="858"/>
    </location>
</feature>
<feature type="region of interest" description="Disordered" evidence="1">
    <location>
        <begin position="29"/>
        <end position="67"/>
    </location>
</feature>